<accession>A0A8H3X988</accession>
<comment type="function">
    <text evidence="11">Subunit e, of the mitochondrial membrane ATP synthase complex (F(1)F(0) ATP synthase or Complex V) that produces ATP from ADP in the presence of a proton gradient across the membrane which is generated by electron transport complexes of the respiratory chain. ATP synthase complex consist of a soluble F(1) head domain - the catalytic core - and a membrane F(1) domain - the membrane proton channel. These two domains are linked by a central stalk rotating inside the F(1) region and a stationary peripheral stalk. During catalysis, ATP synthesis in the catalytic domain of F(1) is coupled via a rotary mechanism of the central stalk subunits to proton translocation. In vivo, can only synthesize ATP although its ATP hydrolase activity can be activated artificially in vitro. Part of the complex F(0) domain.</text>
</comment>
<protein>
    <recommendedName>
        <fullName evidence="11">ATP synthase F(0) complex subunit e, mitochondrial</fullName>
    </recommendedName>
</protein>
<comment type="similarity">
    <text evidence="2 11">Belongs to the ATPase e subunit family.</text>
</comment>
<dbReference type="GO" id="GO:0015078">
    <property type="term" value="F:proton transmembrane transporter activity"/>
    <property type="evidence" value="ECO:0007669"/>
    <property type="project" value="InterPro"/>
</dbReference>
<keyword evidence="6 11" id="KW-0999">Mitochondrion inner membrane</keyword>
<evidence type="ECO:0000313" key="12">
    <source>
        <dbReference type="EMBL" id="KAF0424480.1"/>
    </source>
</evidence>
<dbReference type="OrthoDB" id="2125027at2759"/>
<evidence type="ECO:0000256" key="7">
    <source>
        <dbReference type="ARBA" id="ARBA00023065"/>
    </source>
</evidence>
<dbReference type="Pfam" id="PF05680">
    <property type="entry name" value="ATP-synt_E"/>
    <property type="match status" value="1"/>
</dbReference>
<keyword evidence="7 11" id="KW-0406">Ion transport</keyword>
<evidence type="ECO:0000256" key="4">
    <source>
        <dbReference type="ARBA" id="ARBA00022547"/>
    </source>
</evidence>
<dbReference type="GO" id="GO:0015986">
    <property type="term" value="P:proton motive force-driven ATP synthesis"/>
    <property type="evidence" value="ECO:0007669"/>
    <property type="project" value="InterPro"/>
</dbReference>
<keyword evidence="8 11" id="KW-0496">Mitochondrion</keyword>
<dbReference type="GO" id="GO:0005743">
    <property type="term" value="C:mitochondrial inner membrane"/>
    <property type="evidence" value="ECO:0007669"/>
    <property type="project" value="UniProtKB-SubCell"/>
</dbReference>
<evidence type="ECO:0000256" key="5">
    <source>
        <dbReference type="ARBA" id="ARBA00022781"/>
    </source>
</evidence>
<organism evidence="12 13">
    <name type="scientific">Gigaspora margarita</name>
    <dbReference type="NCBI Taxonomy" id="4874"/>
    <lineage>
        <taxon>Eukaryota</taxon>
        <taxon>Fungi</taxon>
        <taxon>Fungi incertae sedis</taxon>
        <taxon>Mucoromycota</taxon>
        <taxon>Glomeromycotina</taxon>
        <taxon>Glomeromycetes</taxon>
        <taxon>Diversisporales</taxon>
        <taxon>Gigasporaceae</taxon>
        <taxon>Gigaspora</taxon>
    </lineage>
</organism>
<gene>
    <name evidence="12" type="ORF">F8M41_006594</name>
</gene>
<comment type="subcellular location">
    <subcellularLocation>
        <location evidence="1 11">Mitochondrion inner membrane</location>
    </subcellularLocation>
</comment>
<sequence>MMASINLNVARWTALSLGVAYGLWHSNSLRKSAEKERAAIKYRHKEELINKAKAAYFTPKRSSTDVVTDPNDPNFDLERLIEHYATQGAGAH</sequence>
<keyword evidence="13" id="KW-1185">Reference proteome</keyword>
<dbReference type="InterPro" id="IPR008386">
    <property type="entry name" value="ATP_synth_F0_esu_mt"/>
</dbReference>
<reference evidence="12 13" key="1">
    <citation type="journal article" date="2019" name="Environ. Microbiol.">
        <title>At the nexus of three kingdoms: the genome of the mycorrhizal fungus Gigaspora margarita provides insights into plant, endobacterial and fungal interactions.</title>
        <authorList>
            <person name="Venice F."/>
            <person name="Ghignone S."/>
            <person name="Salvioli di Fossalunga A."/>
            <person name="Amselem J."/>
            <person name="Novero M."/>
            <person name="Xianan X."/>
            <person name="Sedzielewska Toro K."/>
            <person name="Morin E."/>
            <person name="Lipzen A."/>
            <person name="Grigoriev I.V."/>
            <person name="Henrissat B."/>
            <person name="Martin F.M."/>
            <person name="Bonfante P."/>
        </authorList>
    </citation>
    <scope>NUCLEOTIDE SEQUENCE [LARGE SCALE GENOMIC DNA]</scope>
    <source>
        <strain evidence="12 13">BEG34</strain>
    </source>
</reference>
<keyword evidence="9" id="KW-0472">Membrane</keyword>
<evidence type="ECO:0000256" key="8">
    <source>
        <dbReference type="ARBA" id="ARBA00023128"/>
    </source>
</evidence>
<proteinExistence type="inferred from homology"/>
<evidence type="ECO:0000313" key="13">
    <source>
        <dbReference type="Proteomes" id="UP000439903"/>
    </source>
</evidence>
<comment type="caution">
    <text evidence="12">The sequence shown here is derived from an EMBL/GenBank/DDBJ whole genome shotgun (WGS) entry which is preliminary data.</text>
</comment>
<evidence type="ECO:0000256" key="11">
    <source>
        <dbReference type="RuleBase" id="RU367005"/>
    </source>
</evidence>
<evidence type="ECO:0000256" key="10">
    <source>
        <dbReference type="ARBA" id="ARBA00023310"/>
    </source>
</evidence>
<evidence type="ECO:0000256" key="9">
    <source>
        <dbReference type="ARBA" id="ARBA00023136"/>
    </source>
</evidence>
<evidence type="ECO:0000256" key="1">
    <source>
        <dbReference type="ARBA" id="ARBA00004273"/>
    </source>
</evidence>
<evidence type="ECO:0000256" key="2">
    <source>
        <dbReference type="ARBA" id="ARBA00007333"/>
    </source>
</evidence>
<keyword evidence="10 11" id="KW-0066">ATP synthesis</keyword>
<dbReference type="AlphaFoldDB" id="A0A8H3X988"/>
<keyword evidence="3 11" id="KW-0813">Transport</keyword>
<dbReference type="GO" id="GO:0045259">
    <property type="term" value="C:proton-transporting ATP synthase complex"/>
    <property type="evidence" value="ECO:0007669"/>
    <property type="project" value="UniProtKB-UniRule"/>
</dbReference>
<dbReference type="EMBL" id="WTPW01001650">
    <property type="protein sequence ID" value="KAF0424480.1"/>
    <property type="molecule type" value="Genomic_DNA"/>
</dbReference>
<keyword evidence="4 11" id="KW-0138">CF(0)</keyword>
<comment type="subunit">
    <text evidence="11">F-type ATPases have 2 components, CF(1) - the catalytic core - and CF(0) - the membrane proton channel. CF(1) and CF(0) have multiple subunits.</text>
</comment>
<keyword evidence="5 11" id="KW-0375">Hydrogen ion transport</keyword>
<dbReference type="Proteomes" id="UP000439903">
    <property type="component" value="Unassembled WGS sequence"/>
</dbReference>
<evidence type="ECO:0000256" key="3">
    <source>
        <dbReference type="ARBA" id="ARBA00022448"/>
    </source>
</evidence>
<name>A0A8H3X988_GIGMA</name>
<evidence type="ECO:0000256" key="6">
    <source>
        <dbReference type="ARBA" id="ARBA00022792"/>
    </source>
</evidence>